<organism evidence="3 4">
    <name type="scientific">Desulfosporosinus fructosivorans</name>
    <dbReference type="NCBI Taxonomy" id="2018669"/>
    <lineage>
        <taxon>Bacteria</taxon>
        <taxon>Bacillati</taxon>
        <taxon>Bacillota</taxon>
        <taxon>Clostridia</taxon>
        <taxon>Eubacteriales</taxon>
        <taxon>Desulfitobacteriaceae</taxon>
        <taxon>Desulfosporosinus</taxon>
    </lineage>
</organism>
<dbReference type="InterPro" id="IPR000326">
    <property type="entry name" value="PAP2/HPO"/>
</dbReference>
<sequence length="228" mass="25357">MPTQNTSSAFSKQLAIFSKSLIWGLCISVLLLTIFAKLSEGLLYHELEMFDKVMGELIRGFTTPSLTRVAIIITYLGSAYIEIALMFILGAVLLFRLKHIWETILLAISLSGAWLLNIILKELFRRARPDIVHLVQAGGYSFPSGHSMVAVAFYGVIGYLIWLNLRNRSKPSWYVVVFTFALILAIGISRIYLGVHFASDVIAGYVTGGVWAITCIVGLTEIRNSEHV</sequence>
<accession>A0A4Z0R793</accession>
<dbReference type="PANTHER" id="PTHR14969:SF13">
    <property type="entry name" value="AT30094P"/>
    <property type="match status" value="1"/>
</dbReference>
<feature type="transmembrane region" description="Helical" evidence="1">
    <location>
        <begin position="173"/>
        <end position="195"/>
    </location>
</feature>
<feature type="transmembrane region" description="Helical" evidence="1">
    <location>
        <begin position="21"/>
        <end position="39"/>
    </location>
</feature>
<feature type="domain" description="Phosphatidic acid phosphatase type 2/haloperoxidase" evidence="2">
    <location>
        <begin position="103"/>
        <end position="216"/>
    </location>
</feature>
<dbReference type="Pfam" id="PF01569">
    <property type="entry name" value="PAP2"/>
    <property type="match status" value="1"/>
</dbReference>
<dbReference type="AlphaFoldDB" id="A0A4Z0R793"/>
<dbReference type="OrthoDB" id="9789113at2"/>
<protein>
    <submittedName>
        <fullName evidence="3">Phosphatase PAP2 family protein</fullName>
    </submittedName>
</protein>
<dbReference type="InterPro" id="IPR036938">
    <property type="entry name" value="PAP2/HPO_sf"/>
</dbReference>
<dbReference type="Gene3D" id="1.20.144.10">
    <property type="entry name" value="Phosphatidic acid phosphatase type 2/haloperoxidase"/>
    <property type="match status" value="2"/>
</dbReference>
<dbReference type="EMBL" id="SPQQ01000003">
    <property type="protein sequence ID" value="TGE38255.1"/>
    <property type="molecule type" value="Genomic_DNA"/>
</dbReference>
<feature type="transmembrane region" description="Helical" evidence="1">
    <location>
        <begin position="140"/>
        <end position="161"/>
    </location>
</feature>
<dbReference type="Proteomes" id="UP000298460">
    <property type="component" value="Unassembled WGS sequence"/>
</dbReference>
<evidence type="ECO:0000313" key="3">
    <source>
        <dbReference type="EMBL" id="TGE38255.1"/>
    </source>
</evidence>
<evidence type="ECO:0000313" key="4">
    <source>
        <dbReference type="Proteomes" id="UP000298460"/>
    </source>
</evidence>
<dbReference type="PANTHER" id="PTHR14969">
    <property type="entry name" value="SPHINGOSINE-1-PHOSPHATE PHOSPHOHYDROLASE"/>
    <property type="match status" value="1"/>
</dbReference>
<evidence type="ECO:0000259" key="2">
    <source>
        <dbReference type="SMART" id="SM00014"/>
    </source>
</evidence>
<comment type="caution">
    <text evidence="3">The sequence shown here is derived from an EMBL/GenBank/DDBJ whole genome shotgun (WGS) entry which is preliminary data.</text>
</comment>
<dbReference type="SUPFAM" id="SSF48317">
    <property type="entry name" value="Acid phosphatase/Vanadium-dependent haloperoxidase"/>
    <property type="match status" value="1"/>
</dbReference>
<keyword evidence="4" id="KW-1185">Reference proteome</keyword>
<evidence type="ECO:0000256" key="1">
    <source>
        <dbReference type="SAM" id="Phobius"/>
    </source>
</evidence>
<keyword evidence="1" id="KW-0812">Transmembrane</keyword>
<feature type="transmembrane region" description="Helical" evidence="1">
    <location>
        <begin position="201"/>
        <end position="222"/>
    </location>
</feature>
<feature type="transmembrane region" description="Helical" evidence="1">
    <location>
        <begin position="69"/>
        <end position="93"/>
    </location>
</feature>
<keyword evidence="1" id="KW-0472">Membrane</keyword>
<gene>
    <name evidence="3" type="ORF">E4K67_09815</name>
</gene>
<feature type="transmembrane region" description="Helical" evidence="1">
    <location>
        <begin position="100"/>
        <end position="120"/>
    </location>
</feature>
<dbReference type="SMART" id="SM00014">
    <property type="entry name" value="acidPPc"/>
    <property type="match status" value="1"/>
</dbReference>
<name>A0A4Z0R793_9FIRM</name>
<proteinExistence type="predicted"/>
<dbReference type="CDD" id="cd03392">
    <property type="entry name" value="PAP2_like_2"/>
    <property type="match status" value="1"/>
</dbReference>
<keyword evidence="1" id="KW-1133">Transmembrane helix</keyword>
<reference evidence="3 4" key="1">
    <citation type="submission" date="2019-03" db="EMBL/GenBank/DDBJ databases">
        <title>Draft Genome Sequence of Desulfosporosinus fructosivorans Strain 63.6F, Isolated from Marine Sediment in the Baltic Sea.</title>
        <authorList>
            <person name="Hausmann B."/>
            <person name="Vandieken V."/>
            <person name="Pjevac P."/>
            <person name="Schreck K."/>
            <person name="Herbold C.W."/>
            <person name="Loy A."/>
        </authorList>
    </citation>
    <scope>NUCLEOTIDE SEQUENCE [LARGE SCALE GENOMIC DNA]</scope>
    <source>
        <strain evidence="3 4">63.6F</strain>
    </source>
</reference>
<dbReference type="RefSeq" id="WP_135546230.1">
    <property type="nucleotide sequence ID" value="NZ_SPQQ01000003.1"/>
</dbReference>